<keyword evidence="2" id="KW-1185">Reference proteome</keyword>
<protein>
    <submittedName>
        <fullName evidence="1">Uncharacterized protein</fullName>
    </submittedName>
</protein>
<evidence type="ECO:0000313" key="1">
    <source>
        <dbReference type="EMBL" id="OMJ08818.1"/>
    </source>
</evidence>
<dbReference type="Proteomes" id="UP000187429">
    <property type="component" value="Unassembled WGS sequence"/>
</dbReference>
<sequence>MKKNLNRDPSKWLPLLNDYSEYFPECDYSISWADITIALKDTPNNKPPGADMSA</sequence>
<feature type="non-terminal residue" evidence="1">
    <location>
        <position position="54"/>
    </location>
</feature>
<reference evidence="2" key="1">
    <citation type="submission" date="2017-01" db="EMBL/GenBank/DDBJ databases">
        <authorList>
            <person name="Wang Y."/>
            <person name="White M."/>
            <person name="Kvist S."/>
            <person name="Moncalvo J.-M."/>
        </authorList>
    </citation>
    <scope>NUCLEOTIDE SEQUENCE [LARGE SCALE GENOMIC DNA]</scope>
    <source>
        <strain evidence="2">ID-206-W2</strain>
    </source>
</reference>
<dbReference type="AlphaFoldDB" id="A0A1R1X2F6"/>
<proteinExistence type="predicted"/>
<accession>A0A1R1X2F6</accession>
<evidence type="ECO:0000313" key="2">
    <source>
        <dbReference type="Proteomes" id="UP000187429"/>
    </source>
</evidence>
<dbReference type="OrthoDB" id="413860at2759"/>
<organism evidence="1 2">
    <name type="scientific">Smittium culicis</name>
    <dbReference type="NCBI Taxonomy" id="133412"/>
    <lineage>
        <taxon>Eukaryota</taxon>
        <taxon>Fungi</taxon>
        <taxon>Fungi incertae sedis</taxon>
        <taxon>Zoopagomycota</taxon>
        <taxon>Kickxellomycotina</taxon>
        <taxon>Harpellomycetes</taxon>
        <taxon>Harpellales</taxon>
        <taxon>Legeriomycetaceae</taxon>
        <taxon>Smittium</taxon>
    </lineage>
</organism>
<gene>
    <name evidence="1" type="ORF">AYI69_g10919</name>
</gene>
<dbReference type="EMBL" id="LSSM01007276">
    <property type="protein sequence ID" value="OMJ08818.1"/>
    <property type="molecule type" value="Genomic_DNA"/>
</dbReference>
<name>A0A1R1X2F6_9FUNG</name>
<comment type="caution">
    <text evidence="1">The sequence shown here is derived from an EMBL/GenBank/DDBJ whole genome shotgun (WGS) entry which is preliminary data.</text>
</comment>